<dbReference type="PANTHER" id="PTHR33184">
    <property type="entry name" value="PROTEIN TAPETUM DETERMINANT 1-LIKE-RELATED"/>
    <property type="match status" value="1"/>
</dbReference>
<evidence type="ECO:0000313" key="2">
    <source>
        <dbReference type="EMBL" id="CAK9213141.1"/>
    </source>
</evidence>
<protein>
    <submittedName>
        <fullName evidence="2">Uncharacterized protein</fullName>
    </submittedName>
</protein>
<dbReference type="EMBL" id="OZ019911">
    <property type="protein sequence ID" value="CAK9213141.1"/>
    <property type="molecule type" value="Genomic_DNA"/>
</dbReference>
<sequence>MATNSYRYLNTAAAVLPLYSFALVLFVLLAGPNIGFCYGRELTSKLDHDQLISVEKNLLPDPPAPQVIRTDEESSQLGPAAASAYPAKYSYIHRKLRASTPLCSAADLSITQGVSGYSNGIPAYTVQIVNLCLNPRCEVSNIHVACEAFSSARPLDDLVFQRLSYNDCSVMNGAALAAGDSVAFEYANSSEYPMHIISAEVGPCTP</sequence>
<accession>A0ABP0U553</accession>
<dbReference type="PANTHER" id="PTHR33184:SF77">
    <property type="entry name" value="TPD1 PROTEIN HOMOLOG 1-LIKE"/>
    <property type="match status" value="1"/>
</dbReference>
<dbReference type="Proteomes" id="UP001497512">
    <property type="component" value="Chromosome 19"/>
</dbReference>
<keyword evidence="3" id="KW-1185">Reference proteome</keyword>
<keyword evidence="1" id="KW-0732">Signal</keyword>
<gene>
    <name evidence="2" type="ORF">CSSPTR1EN2_LOCUS11588</name>
</gene>
<organism evidence="2 3">
    <name type="scientific">Sphagnum troendelagicum</name>
    <dbReference type="NCBI Taxonomy" id="128251"/>
    <lineage>
        <taxon>Eukaryota</taxon>
        <taxon>Viridiplantae</taxon>
        <taxon>Streptophyta</taxon>
        <taxon>Embryophyta</taxon>
        <taxon>Bryophyta</taxon>
        <taxon>Sphagnophytina</taxon>
        <taxon>Sphagnopsida</taxon>
        <taxon>Sphagnales</taxon>
        <taxon>Sphagnaceae</taxon>
        <taxon>Sphagnum</taxon>
    </lineage>
</organism>
<proteinExistence type="predicted"/>
<evidence type="ECO:0000256" key="1">
    <source>
        <dbReference type="ARBA" id="ARBA00022729"/>
    </source>
</evidence>
<reference evidence="2" key="1">
    <citation type="submission" date="2024-02" db="EMBL/GenBank/DDBJ databases">
        <authorList>
            <consortium name="ELIXIR-Norway"/>
            <consortium name="Elixir Norway"/>
        </authorList>
    </citation>
    <scope>NUCLEOTIDE SEQUENCE</scope>
</reference>
<dbReference type="InterPro" id="IPR040361">
    <property type="entry name" value="TPD1"/>
</dbReference>
<name>A0ABP0U553_9BRYO</name>
<evidence type="ECO:0000313" key="3">
    <source>
        <dbReference type="Proteomes" id="UP001497512"/>
    </source>
</evidence>
<dbReference type="Pfam" id="PF24068">
    <property type="entry name" value="TPD1_C"/>
    <property type="match status" value="1"/>
</dbReference>